<dbReference type="InterPro" id="IPR000563">
    <property type="entry name" value="Flag_FliH"/>
</dbReference>
<dbReference type="PANTHER" id="PTHR34982:SF1">
    <property type="entry name" value="FLAGELLAR ASSEMBLY PROTEIN FLIH"/>
    <property type="match status" value="1"/>
</dbReference>
<evidence type="ECO:0000256" key="1">
    <source>
        <dbReference type="ARBA" id="ARBA00003041"/>
    </source>
</evidence>
<comment type="caution">
    <text evidence="12">The sequence shown here is derived from an EMBL/GenBank/DDBJ whole genome shotgun (WGS) entry which is preliminary data.</text>
</comment>
<evidence type="ECO:0000256" key="3">
    <source>
        <dbReference type="ARBA" id="ARBA00006602"/>
    </source>
</evidence>
<evidence type="ECO:0000256" key="6">
    <source>
        <dbReference type="ARBA" id="ARBA00022490"/>
    </source>
</evidence>
<dbReference type="InterPro" id="IPR051472">
    <property type="entry name" value="T3SS_Stator/FliH"/>
</dbReference>
<feature type="domain" description="Flagellar assembly protein FliH/Type III secretion system HrpE" evidence="11">
    <location>
        <begin position="100"/>
        <end position="225"/>
    </location>
</feature>
<dbReference type="Pfam" id="PF02108">
    <property type="entry name" value="FliH"/>
    <property type="match status" value="1"/>
</dbReference>
<evidence type="ECO:0000256" key="5">
    <source>
        <dbReference type="ARBA" id="ARBA00022448"/>
    </source>
</evidence>
<dbReference type="RefSeq" id="WP_200232314.1">
    <property type="nucleotide sequence ID" value="NZ_NRRT01000135.1"/>
</dbReference>
<feature type="region of interest" description="Disordered" evidence="10">
    <location>
        <begin position="1"/>
        <end position="25"/>
    </location>
</feature>
<keyword evidence="12" id="KW-0969">Cilium</keyword>
<dbReference type="Proteomes" id="UP001041814">
    <property type="component" value="Unassembled WGS sequence"/>
</dbReference>
<evidence type="ECO:0000256" key="9">
    <source>
        <dbReference type="ARBA" id="ARBA00023225"/>
    </source>
</evidence>
<reference evidence="12" key="2">
    <citation type="journal article" date="2020" name="Microorganisms">
        <title>Osmotic Adaptation and Compatible Solute Biosynthesis of Phototrophic Bacteria as Revealed from Genome Analyses.</title>
        <authorList>
            <person name="Imhoff J.F."/>
            <person name="Rahn T."/>
            <person name="Kunzel S."/>
            <person name="Keller A."/>
            <person name="Neulinger S.C."/>
        </authorList>
    </citation>
    <scope>NUCLEOTIDE SEQUENCE</scope>
    <source>
        <strain evidence="12">IM 151</strain>
    </source>
</reference>
<dbReference type="PRINTS" id="PR01003">
    <property type="entry name" value="FLGFLIH"/>
</dbReference>
<feature type="region of interest" description="Disordered" evidence="10">
    <location>
        <begin position="38"/>
        <end position="63"/>
    </location>
</feature>
<keyword evidence="12" id="KW-0282">Flagellum</keyword>
<reference evidence="12" key="1">
    <citation type="submission" date="2017-08" db="EMBL/GenBank/DDBJ databases">
        <authorList>
            <person name="Imhoff J.F."/>
            <person name="Rahn T."/>
            <person name="Kuenzel S."/>
            <person name="Neulinger S.C."/>
        </authorList>
    </citation>
    <scope>NUCLEOTIDE SEQUENCE</scope>
    <source>
        <strain evidence="12">IM 151</strain>
    </source>
</reference>
<comment type="function">
    <text evidence="1">Needed for flagellar regrowth and assembly.</text>
</comment>
<gene>
    <name evidence="12" type="ORF">CKO43_24365</name>
</gene>
<keyword evidence="9" id="KW-1006">Bacterial flagellum protein export</keyword>
<evidence type="ECO:0000259" key="11">
    <source>
        <dbReference type="Pfam" id="PF02108"/>
    </source>
</evidence>
<keyword evidence="8" id="KW-0653">Protein transport</keyword>
<keyword evidence="12" id="KW-0966">Cell projection</keyword>
<name>A0ABS1E1B5_RUBGE</name>
<keyword evidence="6" id="KW-0963">Cytoplasm</keyword>
<keyword evidence="5" id="KW-0813">Transport</keyword>
<evidence type="ECO:0000313" key="12">
    <source>
        <dbReference type="EMBL" id="MBK1715886.1"/>
    </source>
</evidence>
<comment type="similarity">
    <text evidence="3">Belongs to the FliH family.</text>
</comment>
<dbReference type="EMBL" id="NRRU01000172">
    <property type="protein sequence ID" value="MBK1715886.1"/>
    <property type="molecule type" value="Genomic_DNA"/>
</dbReference>
<evidence type="ECO:0000256" key="2">
    <source>
        <dbReference type="ARBA" id="ARBA00004496"/>
    </source>
</evidence>
<accession>A0ABS1E1B5</accession>
<organism evidence="12 13">
    <name type="scientific">Rubrivivax gelatinosus</name>
    <name type="common">Rhodocyclus gelatinosus</name>
    <name type="synonym">Rhodopseudomonas gelatinosa</name>
    <dbReference type="NCBI Taxonomy" id="28068"/>
    <lineage>
        <taxon>Bacteria</taxon>
        <taxon>Pseudomonadati</taxon>
        <taxon>Pseudomonadota</taxon>
        <taxon>Betaproteobacteria</taxon>
        <taxon>Burkholderiales</taxon>
        <taxon>Sphaerotilaceae</taxon>
        <taxon>Rubrivivax</taxon>
    </lineage>
</organism>
<evidence type="ECO:0000256" key="8">
    <source>
        <dbReference type="ARBA" id="ARBA00022927"/>
    </source>
</evidence>
<evidence type="ECO:0000256" key="7">
    <source>
        <dbReference type="ARBA" id="ARBA00022795"/>
    </source>
</evidence>
<dbReference type="InterPro" id="IPR018035">
    <property type="entry name" value="Flagellar_FliH/T3SS_HrpE"/>
</dbReference>
<keyword evidence="7" id="KW-1005">Bacterial flagellum biogenesis</keyword>
<evidence type="ECO:0000313" key="13">
    <source>
        <dbReference type="Proteomes" id="UP001041814"/>
    </source>
</evidence>
<comment type="subcellular location">
    <subcellularLocation>
        <location evidence="2">Cytoplasm</location>
    </subcellularLocation>
</comment>
<dbReference type="PANTHER" id="PTHR34982">
    <property type="entry name" value="YOP PROTEINS TRANSLOCATION PROTEIN L"/>
    <property type="match status" value="1"/>
</dbReference>
<keyword evidence="13" id="KW-1185">Reference proteome</keyword>
<evidence type="ECO:0000256" key="10">
    <source>
        <dbReference type="SAM" id="MobiDB-lite"/>
    </source>
</evidence>
<proteinExistence type="inferred from homology"/>
<protein>
    <recommendedName>
        <fullName evidence="4">Flagellar assembly protein FliH</fullName>
    </recommendedName>
</protein>
<sequence length="240" mass="25719">MSSSSKHGFRNVPPPQGSKPASAYTRFIPREELGDFAAWKPGSFHGEPEPEPTPEPEIPPEPTAEEWQAKIAAARQAGYQDGYRDGLVALEGFKQSFASQATAQVGAVVNSFNAQLDRLDGELAEAVARTAVQLARQVLRSELQTDPSLVARVAGEAVNNVLLSARHITVRVNPHDLPLVSEGAEEPLQARGARLQPDESIERGGVLVDSDVGSVDARIASRWAQAAAVMGSDEPWEPTP</sequence>
<evidence type="ECO:0000256" key="4">
    <source>
        <dbReference type="ARBA" id="ARBA00016507"/>
    </source>
</evidence>